<dbReference type="CDD" id="cd19483">
    <property type="entry name" value="RecA-like_Gp4D_helicase"/>
    <property type="match status" value="1"/>
</dbReference>
<keyword evidence="1" id="KW-0808">Transferase</keyword>
<dbReference type="GO" id="GO:0006269">
    <property type="term" value="P:DNA replication, synthesis of primer"/>
    <property type="evidence" value="ECO:0007669"/>
    <property type="project" value="UniProtKB-KW"/>
</dbReference>
<dbReference type="InterPro" id="IPR006171">
    <property type="entry name" value="TOPRIM_dom"/>
</dbReference>
<dbReference type="EC" id="3.6.4.12" evidence="1"/>
<dbReference type="Gene3D" id="2.20.25.10">
    <property type="match status" value="1"/>
</dbReference>
<dbReference type="PROSITE" id="PS50880">
    <property type="entry name" value="TOPRIM"/>
    <property type="match status" value="1"/>
</dbReference>
<keyword evidence="1" id="KW-0235">DNA replication</keyword>
<dbReference type="Pfam" id="PF03796">
    <property type="entry name" value="DnaB_C"/>
    <property type="match status" value="1"/>
</dbReference>
<comment type="similarity">
    <text evidence="1">Belongs to the Teseptimavirus DNA helicase/primase family.</text>
</comment>
<dbReference type="SUPFAM" id="SSF56731">
    <property type="entry name" value="DNA primase core"/>
    <property type="match status" value="1"/>
</dbReference>
<keyword evidence="1" id="KW-0548">Nucleotidyltransferase</keyword>
<keyword evidence="5" id="KW-1185">Reference proteome</keyword>
<feature type="site" description="dTTP/dATP binding" evidence="1">
    <location>
        <position position="501"/>
    </location>
</feature>
<dbReference type="PANTHER" id="PTHR12873">
    <property type="entry name" value="T7-LIKE MITOCHONDRIAL DNA HELICASE"/>
    <property type="match status" value="1"/>
</dbReference>
<keyword evidence="1" id="KW-0547">Nucleotide-binding</keyword>
<comment type="function">
    <text evidence="1">ATP-dependent DNA helicase and primase essential for viral DNA replication and recombination. The helicase moves 5' -&gt; 3' on the lagging strand template, unwinding the DNA duplex ahead of the leading strand polymerase at the replication fork and generating ssDNA for both leading and lagging strand synthesis. ATP or dTTP hydrolysis propels each helicase domain to translocate sequentially along DNA. Mediates strand transfer when a joint molecule is available and participates in recombinational DNA repair through its role in strand exchange. Primase activity synthesizes short RNA primers at the sequence 5'-GTC-3' on the lagging strand that the polymerase elongates using dNTPs and providing the primase is still present.</text>
</comment>
<dbReference type="InterPro" id="IPR048774">
    <property type="entry name" value="Helic-prim_T7_N"/>
</dbReference>
<feature type="domain" description="SF4 helicase" evidence="3">
    <location>
        <begin position="265"/>
        <end position="527"/>
    </location>
</feature>
<sequence length="539" mass="59120">MQNTNSDSTLLHHTSCECGSSDARAVYSDGGSYCFSCQSYKKVEGMQTEFVQSKPKAGLLPFGEAHSLPKRKLTEDTCKKFGYTIGEYQGQPVQIANYRNAEGTVVAQKVRFADKTFKFLGDAKAASLYGQHLWKEGGRMLVLTEGEIDCLSMSQAQGNKFATCSVKSGAQSAKRCVQEQLEFVESFERVIIMFDNDKAGDAAALEVAQLLTPGKAHIARLPEKDPNDMLVKGKNKELIDAMWSAKVYRPDGIINGTELWESIAHDEEVPSILYPFAGLNEKTRGMRRGELVTITAGSGVGKSQVCREIAYHLIKQGETVGYIALEENVKRTALGLMGLAIDKPLHLSKEGVSYDTLKSAYDDTVGSDRVYLYDHFGSLATESLLSKIRYLAKSCGVGWIVFDHLSIAISGLSDGDERRNIDNLMTMLRSLVEETGIGMILVSHLRRPAGDKGWEEGLQTSLNSLRGSASIAQLSDICLGVERNQQGDNPNIATVRCLKNRFTGETGIGCYLHYNADTGRMLEVQDPEVFEGDDGSSDF</sequence>
<dbReference type="GO" id="GO:0005524">
    <property type="term" value="F:ATP binding"/>
    <property type="evidence" value="ECO:0007669"/>
    <property type="project" value="UniProtKB-UniRule"/>
</dbReference>
<feature type="binding site" evidence="1">
    <location>
        <position position="37"/>
    </location>
    <ligand>
        <name>Zn(2+)</name>
        <dbReference type="ChEBI" id="CHEBI:29105"/>
    </ligand>
</feature>
<dbReference type="GO" id="GO:0039693">
    <property type="term" value="P:viral DNA genome replication"/>
    <property type="evidence" value="ECO:0007669"/>
    <property type="project" value="UniProtKB-UniRule"/>
</dbReference>
<dbReference type="InterPro" id="IPR027032">
    <property type="entry name" value="Twinkle-like"/>
</dbReference>
<feature type="site" description="dTTP/dATP binding" evidence="1">
    <location>
        <position position="444"/>
    </location>
</feature>
<keyword evidence="1" id="KW-0067">ATP-binding</keyword>
<evidence type="ECO:0000313" key="5">
    <source>
        <dbReference type="Proteomes" id="UP001301566"/>
    </source>
</evidence>
<keyword evidence="1" id="KW-0862">Zinc</keyword>
<dbReference type="Pfam" id="PF13155">
    <property type="entry name" value="Toprim_2"/>
    <property type="match status" value="1"/>
</dbReference>
<feature type="site" description="dTTP/dATP binding" evidence="1">
    <location>
        <position position="483"/>
    </location>
</feature>
<evidence type="ECO:0000256" key="1">
    <source>
        <dbReference type="HAMAP-Rule" id="MF_04154"/>
    </source>
</evidence>
<keyword evidence="1" id="KW-0479">Metal-binding</keyword>
<comment type="caution">
    <text evidence="1">Lacks conserved residue(s) required for the propagation of feature annotation.</text>
</comment>
<dbReference type="Gene3D" id="3.40.50.300">
    <property type="entry name" value="P-loop containing nucleotide triphosphate hydrolases"/>
    <property type="match status" value="1"/>
</dbReference>
<gene>
    <name evidence="4" type="ORF">CRP114_gp18</name>
</gene>
<dbReference type="Pfam" id="PF21268">
    <property type="entry name" value="Helic-prim_T7_N"/>
    <property type="match status" value="1"/>
</dbReference>
<name>A0AAX3ZVS7_9CAUD</name>
<dbReference type="InterPro" id="IPR034151">
    <property type="entry name" value="TOPRIM_DnaG_bac"/>
</dbReference>
<dbReference type="GO" id="GO:0003899">
    <property type="term" value="F:DNA-directed RNA polymerase activity"/>
    <property type="evidence" value="ECO:0007669"/>
    <property type="project" value="UniProtKB-UniRule"/>
</dbReference>
<dbReference type="GO" id="GO:0043139">
    <property type="term" value="F:5'-3' DNA helicase activity"/>
    <property type="evidence" value="ECO:0007669"/>
    <property type="project" value="InterPro"/>
</dbReference>
<dbReference type="InterPro" id="IPR007694">
    <property type="entry name" value="DNA_helicase_DnaB-like_C"/>
</dbReference>
<accession>A0AAX3ZVS7</accession>
<feature type="binding site" evidence="1">
    <location>
        <position position="16"/>
    </location>
    <ligand>
        <name>Zn(2+)</name>
        <dbReference type="ChEBI" id="CHEBI:29105"/>
    </ligand>
</feature>
<protein>
    <recommendedName>
        <fullName evidence="1">DNA helicase/primase</fullName>
        <ecNumber evidence="1">2.7.7.-</ecNumber>
        <ecNumber evidence="1">3.6.4.12</ecNumber>
    </recommendedName>
</protein>
<feature type="binding site" evidence="1">
    <location>
        <position position="145"/>
    </location>
    <ligand>
        <name>Mg(2+)</name>
        <dbReference type="ChEBI" id="CHEBI:18420"/>
        <label>1</label>
        <note>catalytic</note>
    </ligand>
</feature>
<feature type="binding site" evidence="1">
    <location>
        <position position="18"/>
    </location>
    <ligand>
        <name>Zn(2+)</name>
        <dbReference type="ChEBI" id="CHEBI:29105"/>
    </ligand>
</feature>
<organism evidence="4 5">
    <name type="scientific">Roseobacter phage CRP-114</name>
    <dbReference type="NCBI Taxonomy" id="3072842"/>
    <lineage>
        <taxon>Viruses</taxon>
        <taxon>Duplodnaviria</taxon>
        <taxon>Heunggongvirae</taxon>
        <taxon>Uroviricota</taxon>
        <taxon>Caudoviricetes</taxon>
        <taxon>Autographivirales</taxon>
        <taxon>Autographivirales incertae sedis</taxon>
        <taxon>Dynamenevirus</taxon>
        <taxon>Dynamenevirus CRP114</taxon>
    </lineage>
</organism>
<dbReference type="SUPFAM" id="SSF52540">
    <property type="entry name" value="P-loop containing nucleoside triphosphate hydrolases"/>
    <property type="match status" value="1"/>
</dbReference>
<dbReference type="InterPro" id="IPR046394">
    <property type="entry name" value="Helic_Prim_T7"/>
</dbReference>
<dbReference type="SMART" id="SM00493">
    <property type="entry name" value="TOPRIM"/>
    <property type="match status" value="1"/>
</dbReference>
<keyword evidence="1" id="KW-1194">Viral DNA replication</keyword>
<dbReference type="GO" id="GO:0003697">
    <property type="term" value="F:single-stranded DNA binding"/>
    <property type="evidence" value="ECO:0007669"/>
    <property type="project" value="InterPro"/>
</dbReference>
<keyword evidence="1" id="KW-0639">Primosome</keyword>
<feature type="binding site" evidence="1">
    <location>
        <position position="225"/>
    </location>
    <ligand>
        <name>Mg(2+)</name>
        <dbReference type="ChEBI" id="CHEBI:18420"/>
        <label>2</label>
    </ligand>
</feature>
<evidence type="ECO:0000313" key="4">
    <source>
        <dbReference type="EMBL" id="WMM95217.1"/>
    </source>
</evidence>
<feature type="binding site" evidence="1">
    <location>
        <position position="34"/>
    </location>
    <ligand>
        <name>Zn(2+)</name>
        <dbReference type="ChEBI" id="CHEBI:29105"/>
    </ligand>
</feature>
<dbReference type="PANTHER" id="PTHR12873:SF0">
    <property type="entry name" value="TWINKLE MTDNA HELICASE"/>
    <property type="match status" value="1"/>
</dbReference>
<comment type="cofactor">
    <cofactor evidence="1">
        <name>Mg(2+)</name>
        <dbReference type="ChEBI" id="CHEBI:18420"/>
    </cofactor>
    <text evidence="1">Binds 2 Mg(2+), one of which is catalytic.</text>
</comment>
<dbReference type="Gene3D" id="2.20.25.180">
    <property type="match status" value="1"/>
</dbReference>
<dbReference type="GO" id="GO:0008270">
    <property type="term" value="F:zinc ion binding"/>
    <property type="evidence" value="ECO:0007669"/>
    <property type="project" value="UniProtKB-UniRule"/>
</dbReference>
<feature type="binding site" evidence="1">
    <location>
        <position position="195"/>
    </location>
    <ligand>
        <name>Mg(2+)</name>
        <dbReference type="ChEBI" id="CHEBI:18420"/>
        <label>1</label>
        <note>catalytic</note>
    </ligand>
</feature>
<dbReference type="InterPro" id="IPR027417">
    <property type="entry name" value="P-loop_NTPase"/>
</dbReference>
<evidence type="ECO:0000259" key="3">
    <source>
        <dbReference type="PROSITE" id="PS51199"/>
    </source>
</evidence>
<keyword evidence="1" id="KW-0378">Hydrolase</keyword>
<dbReference type="GO" id="GO:0016787">
    <property type="term" value="F:hydrolase activity"/>
    <property type="evidence" value="ECO:0007669"/>
    <property type="project" value="UniProtKB-KW"/>
</dbReference>
<dbReference type="HAMAP" id="MF_04154">
    <property type="entry name" value="Helic_Prim_T7"/>
    <property type="match status" value="1"/>
</dbReference>
<dbReference type="Gene3D" id="3.40.1360.10">
    <property type="match status" value="1"/>
</dbReference>
<comment type="subunit">
    <text evidence="1">Homohexamer. Assembles as a hexamer onto linear or circular ssDNA in the presence of ATP or dTTP. Interacts (via C-terminus) with the viral DNA polymerase that is bound to DNA; this interaction is essential to initiate leading-strand DNA synthesis. The priming complex consists of 2 DNA polymerases and 1 helicase-primase hexamer that assemble on the DNA template. Interacts with the single-stranded DNA-binding protein. Part of the replicase complex that includes the DNA polymerase, the primase/helicase and the single-stranded DNA binding protein.</text>
</comment>
<dbReference type="PROSITE" id="PS51199">
    <property type="entry name" value="SF4_HELICASE"/>
    <property type="match status" value="1"/>
</dbReference>
<proteinExistence type="inferred from homology"/>
<keyword evidence="1" id="KW-0347">Helicase</keyword>
<feature type="domain" description="Toprim" evidence="2">
    <location>
        <begin position="139"/>
        <end position="226"/>
    </location>
</feature>
<keyword evidence="1" id="KW-0460">Magnesium</keyword>
<comment type="catalytic activity">
    <reaction evidence="1">
        <text>ATP + H2O = ADP + phosphate + H(+)</text>
        <dbReference type="Rhea" id="RHEA:13065"/>
        <dbReference type="ChEBI" id="CHEBI:15377"/>
        <dbReference type="ChEBI" id="CHEBI:15378"/>
        <dbReference type="ChEBI" id="CHEBI:30616"/>
        <dbReference type="ChEBI" id="CHEBI:43474"/>
        <dbReference type="ChEBI" id="CHEBI:456216"/>
        <dbReference type="EC" id="3.6.4.12"/>
    </reaction>
</comment>
<feature type="site" description="dTTP/dATP binding" evidence="1">
    <location>
        <position position="514"/>
    </location>
</feature>
<evidence type="ECO:0000259" key="2">
    <source>
        <dbReference type="PROSITE" id="PS50880"/>
    </source>
</evidence>
<dbReference type="SUPFAM" id="SSF57783">
    <property type="entry name" value="Zinc beta-ribbon"/>
    <property type="match status" value="1"/>
</dbReference>
<keyword evidence="1" id="KW-0863">Zinc-finger</keyword>
<dbReference type="EC" id="2.7.7.-" evidence="1"/>
<keyword evidence="1" id="KW-0511">Multifunctional enzyme</keyword>
<dbReference type="CDD" id="cd03364">
    <property type="entry name" value="TOPRIM_DnaG_primases"/>
    <property type="match status" value="1"/>
</dbReference>
<feature type="binding site" evidence="1">
    <location>
        <begin position="296"/>
        <end position="303"/>
    </location>
    <ligand>
        <name>ATP</name>
        <dbReference type="ChEBI" id="CHEBI:30616"/>
    </ligand>
</feature>
<reference evidence="4 5" key="1">
    <citation type="submission" date="2023-08" db="EMBL/GenBank/DDBJ databases">
        <authorList>
            <person name="Du S."/>
            <person name="Wu Z."/>
            <person name="Wu Y."/>
            <person name="Yang M."/>
            <person name="Shao J."/>
            <person name="Liu H."/>
            <person name="Zhao Y."/>
            <person name="Zhang Z."/>
        </authorList>
    </citation>
    <scope>NUCLEOTIDE SEQUENCE [LARGE SCALE GENOMIC DNA]</scope>
</reference>
<dbReference type="EMBL" id="OR420740">
    <property type="protein sequence ID" value="WMM95217.1"/>
    <property type="molecule type" value="Genomic_DNA"/>
</dbReference>
<dbReference type="Proteomes" id="UP001301566">
    <property type="component" value="Segment"/>
</dbReference>
<comment type="domain">
    <text evidence="1">The N-terminus zinc finger domain is essential for delivering the primed DNA template to the DNA polymerase. The central core domain contains the primase activity. The C-terminus region is responsible for the helicase activity and binds 1 Mg(2+)-dTTP.</text>
</comment>